<dbReference type="InterPro" id="IPR036291">
    <property type="entry name" value="NAD(P)-bd_dom_sf"/>
</dbReference>
<dbReference type="SUPFAM" id="SSF51735">
    <property type="entry name" value="NAD(P)-binding Rossmann-fold domains"/>
    <property type="match status" value="1"/>
</dbReference>
<dbReference type="Gene3D" id="3.40.50.720">
    <property type="entry name" value="NAD(P)-binding Rossmann-like Domain"/>
    <property type="match status" value="1"/>
</dbReference>
<name>A0A420IL14_9PEZI</name>
<dbReference type="EMBL" id="MCBS01023533">
    <property type="protein sequence ID" value="RKF75227.1"/>
    <property type="molecule type" value="Genomic_DNA"/>
</dbReference>
<dbReference type="InterPro" id="IPR051468">
    <property type="entry name" value="Fungal_SecMetab_SDRs"/>
</dbReference>
<dbReference type="CDD" id="cd05325">
    <property type="entry name" value="carb_red_sniffer_like_SDR_c"/>
    <property type="match status" value="1"/>
</dbReference>
<dbReference type="AlphaFoldDB" id="A0A420IL14"/>
<dbReference type="PRINTS" id="PR00081">
    <property type="entry name" value="GDHRDH"/>
</dbReference>
<dbReference type="Pfam" id="PF00106">
    <property type="entry name" value="adh_short"/>
    <property type="match status" value="1"/>
</dbReference>
<dbReference type="GO" id="GO:0016491">
    <property type="term" value="F:oxidoreductase activity"/>
    <property type="evidence" value="ECO:0007669"/>
    <property type="project" value="TreeGrafter"/>
</dbReference>
<evidence type="ECO:0000313" key="3">
    <source>
        <dbReference type="Proteomes" id="UP000285326"/>
    </source>
</evidence>
<dbReference type="InterPro" id="IPR002347">
    <property type="entry name" value="SDR_fam"/>
</dbReference>
<reference evidence="2 3" key="1">
    <citation type="journal article" date="2018" name="BMC Genomics">
        <title>Comparative genome analyses reveal sequence features reflecting distinct modes of host-adaptation between dicot and monocot powdery mildew.</title>
        <authorList>
            <person name="Wu Y."/>
            <person name="Ma X."/>
            <person name="Pan Z."/>
            <person name="Kale S.D."/>
            <person name="Song Y."/>
            <person name="King H."/>
            <person name="Zhang Q."/>
            <person name="Presley C."/>
            <person name="Deng X."/>
            <person name="Wei C.I."/>
            <person name="Xiao S."/>
        </authorList>
    </citation>
    <scope>NUCLEOTIDE SEQUENCE [LARGE SCALE GENOMIC DNA]</scope>
    <source>
        <strain evidence="2">UMSG1</strain>
    </source>
</reference>
<dbReference type="PANTHER" id="PTHR43544">
    <property type="entry name" value="SHORT-CHAIN DEHYDROGENASE/REDUCTASE"/>
    <property type="match status" value="1"/>
</dbReference>
<organism evidence="2 3">
    <name type="scientific">Golovinomyces cichoracearum</name>
    <dbReference type="NCBI Taxonomy" id="62708"/>
    <lineage>
        <taxon>Eukaryota</taxon>
        <taxon>Fungi</taxon>
        <taxon>Dikarya</taxon>
        <taxon>Ascomycota</taxon>
        <taxon>Pezizomycotina</taxon>
        <taxon>Leotiomycetes</taxon>
        <taxon>Erysiphales</taxon>
        <taxon>Erysiphaceae</taxon>
        <taxon>Golovinomyces</taxon>
    </lineage>
</organism>
<comment type="similarity">
    <text evidence="1">Belongs to the short-chain dehydrogenases/reductases (SDR) family.</text>
</comment>
<sequence>MAWALVCPASRGIGFHLTRHLLQHSNLPVVATARKDTISVKKSLLSGLENVDENRLKVVTLDVTDESSISRAADEVKSLYPSSTTNPLYLSFCMPGILHPEKSPSQIQHADIVETFAVNTIGPLMMIKHFSPFLPRKNDLNLPSIPNSTITATKPELSSIITSKSALPPHAIWLNMSARVGSITDNSLGGWYSYRASKAAVNSITKSLDLFLLSRSGKNAMAISYHPGTVKTDLSKDFWGRISQEKLFTPEFAVSKMWDVVRGLDLSGRGKCFDWRGDVILP</sequence>
<dbReference type="PANTHER" id="PTHR43544:SF12">
    <property type="entry name" value="NAD(P)-BINDING ROSSMANN-FOLD SUPERFAMILY PROTEIN"/>
    <property type="match status" value="1"/>
</dbReference>
<dbReference type="Proteomes" id="UP000285326">
    <property type="component" value="Unassembled WGS sequence"/>
</dbReference>
<accession>A0A420IL14</accession>
<gene>
    <name evidence="2" type="ORF">GcM1_235083</name>
</gene>
<dbReference type="GO" id="GO:0005737">
    <property type="term" value="C:cytoplasm"/>
    <property type="evidence" value="ECO:0007669"/>
    <property type="project" value="TreeGrafter"/>
</dbReference>
<comment type="caution">
    <text evidence="2">The sequence shown here is derived from an EMBL/GenBank/DDBJ whole genome shotgun (WGS) entry which is preliminary data.</text>
</comment>
<evidence type="ECO:0000313" key="2">
    <source>
        <dbReference type="EMBL" id="RKF75227.1"/>
    </source>
</evidence>
<protein>
    <submittedName>
        <fullName evidence="2">Putative oxidoreductase</fullName>
    </submittedName>
</protein>
<proteinExistence type="inferred from homology"/>
<evidence type="ECO:0000256" key="1">
    <source>
        <dbReference type="ARBA" id="ARBA00006484"/>
    </source>
</evidence>